<gene>
    <name evidence="2" type="ORF">GMA2_45</name>
</gene>
<feature type="region of interest" description="Disordered" evidence="1">
    <location>
        <begin position="336"/>
        <end position="414"/>
    </location>
</feature>
<evidence type="ECO:0000256" key="1">
    <source>
        <dbReference type="SAM" id="MobiDB-lite"/>
    </source>
</evidence>
<evidence type="ECO:0000313" key="2">
    <source>
        <dbReference type="EMBL" id="AKJ72583.1"/>
    </source>
</evidence>
<reference evidence="2 3" key="1">
    <citation type="journal article" date="2015" name="PLoS ONE">
        <title>Lysis to Kill: Evaluation of the Lytic Abilities, and Genomics of Nine Bacteriophages Infective for Gordonia spp. and Their Potential Use in Activated Sludge Foam Biocontrol.</title>
        <authorList>
            <person name="Dyson Z.A."/>
            <person name="Tucci J."/>
            <person name="Seviour R.J."/>
            <person name="Petrovski S."/>
        </authorList>
    </citation>
    <scope>NUCLEOTIDE SEQUENCE [LARGE SCALE GENOMIC DNA]</scope>
</reference>
<organism evidence="2 3">
    <name type="scientific">Gordonia phage GMA2</name>
    <dbReference type="NCBI Taxonomy" id="1647283"/>
    <lineage>
        <taxon>Viruses</taxon>
        <taxon>Duplodnaviria</taxon>
        <taxon>Heunggongvirae</taxon>
        <taxon>Uroviricota</taxon>
        <taxon>Caudoviricetes</taxon>
        <taxon>Gimaduovirus</taxon>
        <taxon>Gimaduovirus GMA2</taxon>
    </lineage>
</organism>
<feature type="compositionally biased region" description="Acidic residues" evidence="1">
    <location>
        <begin position="399"/>
        <end position="412"/>
    </location>
</feature>
<dbReference type="EMBL" id="KR063281">
    <property type="protein sequence ID" value="AKJ72583.1"/>
    <property type="molecule type" value="Genomic_DNA"/>
</dbReference>
<feature type="compositionally biased region" description="Low complexity" evidence="1">
    <location>
        <begin position="343"/>
        <end position="352"/>
    </location>
</feature>
<accession>A0A0K0N755</accession>
<name>A0A0K0N755_9CAUD</name>
<dbReference type="Proteomes" id="UP000221359">
    <property type="component" value="Segment"/>
</dbReference>
<sequence length="731" mass="80242">MATFTKAVTTSSAWSDLSSLAGDVINDAYGGYYMSLARSTVVHLVDRHFNSDPSLLQAPAAWHTPSKREIAVNMTTFVNAFLDEIKDIVLPHHWQTLEDNGETVEYLTESGARWLARKIVNSRSDHGDDDYSGFDFGIRVERDTPEEKALRIVSAAFRGVLFHETGHDKISSHITKKWFQDFTPTQKRVVTMLEELRCERQQAIVRADRKRARADITESLSDFDASGLLSYDVFCMSLCTKIVVSPEKMLKSIEESKPTPSAVAANSTLILGRTLYGAVNPASCTSLKTVVETIVGTDNYLSLVEMWDEFSKQSGQLDPGWTTDFVKRWMSIFPDEVAENTDAPTTTTAGPGESSDSTKESGEAPASGGEGEANSSGDGGASEDEGEGDSSGGKSEGTERDEGDEKDSEDPIWDSLKDAVATEAEKVLEDSAKRSTESGAVIKPLTPEQAYSLSASEALTASRCKSVQVNPEDRIAATRLSRKLQSVYLEDVSHSVDKSLTPPGRLHGKSAVQRAALKKAGALRADNRVEIWRKKQIHVSSHPELTVGVMVDCSASQSWASEVSSRTSWILAKAFREVNATAASVSFGSGVYFTLRPGESLEKRKYKRADEMTELFDVGLGALDHVLRLSNRKGGARLLVVFTDSAFVKEGEFDLAHDRLKKLIASGCSVLWIQASYNSWSSDDYSFFLPNGVFTLKTTQSEVMDDPKTLMTNIENAVVKTLEDRQKMVMR</sequence>
<proteinExistence type="predicted"/>
<evidence type="ECO:0000313" key="3">
    <source>
        <dbReference type="Proteomes" id="UP000221359"/>
    </source>
</evidence>
<protein>
    <submittedName>
        <fullName evidence="2">Uncharacterized protein</fullName>
    </submittedName>
</protein>
<keyword evidence="3" id="KW-1185">Reference proteome</keyword>
<feature type="compositionally biased region" description="Low complexity" evidence="1">
    <location>
        <begin position="363"/>
        <end position="376"/>
    </location>
</feature>